<organism evidence="4 5">
    <name type="scientific">Actinotignum sanguinis</name>
    <dbReference type="NCBI Taxonomy" id="1445614"/>
    <lineage>
        <taxon>Bacteria</taxon>
        <taxon>Bacillati</taxon>
        <taxon>Actinomycetota</taxon>
        <taxon>Actinomycetes</taxon>
        <taxon>Actinomycetales</taxon>
        <taxon>Actinomycetaceae</taxon>
        <taxon>Actinotignum</taxon>
    </lineage>
</organism>
<evidence type="ECO:0000313" key="4">
    <source>
        <dbReference type="EMBL" id="MDE1656717.1"/>
    </source>
</evidence>
<keyword evidence="2 4" id="KW-0067">ATP-binding</keyword>
<feature type="domain" description="ABC transporter" evidence="3">
    <location>
        <begin position="1"/>
        <end position="221"/>
    </location>
</feature>
<dbReference type="GO" id="GO:0005524">
    <property type="term" value="F:ATP binding"/>
    <property type="evidence" value="ECO:0007669"/>
    <property type="project" value="UniProtKB-KW"/>
</dbReference>
<dbReference type="Proteomes" id="UP001219297">
    <property type="component" value="Unassembled WGS sequence"/>
</dbReference>
<keyword evidence="5" id="KW-1185">Reference proteome</keyword>
<dbReference type="Pfam" id="PF00005">
    <property type="entry name" value="ABC_tran"/>
    <property type="match status" value="1"/>
</dbReference>
<dbReference type="InterPro" id="IPR015854">
    <property type="entry name" value="ABC_transpr_LolD-like"/>
</dbReference>
<evidence type="ECO:0000256" key="2">
    <source>
        <dbReference type="ARBA" id="ARBA00022840"/>
    </source>
</evidence>
<dbReference type="PANTHER" id="PTHR24220">
    <property type="entry name" value="IMPORT ATP-BINDING PROTEIN"/>
    <property type="match status" value="1"/>
</dbReference>
<dbReference type="GeneID" id="83608767"/>
<reference evidence="4 5" key="1">
    <citation type="submission" date="2023-02" db="EMBL/GenBank/DDBJ databases">
        <title>Defining the Infant Male Urobiome and Moving Towards Mechanisms in Urobiome Research.</title>
        <authorList>
            <person name="Reasoner S."/>
            <person name="Flores V."/>
            <person name="Van Horn G."/>
            <person name="Morales G."/>
            <person name="Peard L."/>
            <person name="Abelson B."/>
            <person name="Manuel C."/>
            <person name="Lee J."/>
            <person name="Baker B."/>
            <person name="Williams T."/>
            <person name="Schmitz J."/>
            <person name="Clayton D."/>
            <person name="Hadjifrangiskou M."/>
        </authorList>
    </citation>
    <scope>NUCLEOTIDE SEQUENCE [LARGE SCALE GENOMIC DNA]</scope>
    <source>
        <strain evidence="4 5">AS1053</strain>
    </source>
</reference>
<comment type="caution">
    <text evidence="4">The sequence shown here is derived from an EMBL/GenBank/DDBJ whole genome shotgun (WGS) entry which is preliminary data.</text>
</comment>
<evidence type="ECO:0000259" key="3">
    <source>
        <dbReference type="PROSITE" id="PS50893"/>
    </source>
</evidence>
<protein>
    <submittedName>
        <fullName evidence="4">ATP-binding cassette domain-containing protein</fullName>
    </submittedName>
</protein>
<dbReference type="RefSeq" id="WP_274734123.1">
    <property type="nucleotide sequence ID" value="NZ_CAMXYX010000021.1"/>
</dbReference>
<accession>A0ABT5V9S0</accession>
<dbReference type="InterPro" id="IPR003439">
    <property type="entry name" value="ABC_transporter-like_ATP-bd"/>
</dbReference>
<dbReference type="InterPro" id="IPR003593">
    <property type="entry name" value="AAA+_ATPase"/>
</dbReference>
<dbReference type="EMBL" id="JARBHI010000014">
    <property type="protein sequence ID" value="MDE1656717.1"/>
    <property type="molecule type" value="Genomic_DNA"/>
</dbReference>
<dbReference type="InterPro" id="IPR027417">
    <property type="entry name" value="P-loop_NTPase"/>
</dbReference>
<evidence type="ECO:0000256" key="1">
    <source>
        <dbReference type="ARBA" id="ARBA00022741"/>
    </source>
</evidence>
<dbReference type="Gene3D" id="3.40.50.300">
    <property type="entry name" value="P-loop containing nucleotide triphosphate hydrolases"/>
    <property type="match status" value="1"/>
</dbReference>
<dbReference type="SMART" id="SM00382">
    <property type="entry name" value="AAA"/>
    <property type="match status" value="1"/>
</dbReference>
<proteinExistence type="predicted"/>
<dbReference type="PROSITE" id="PS50893">
    <property type="entry name" value="ABC_TRANSPORTER_2"/>
    <property type="match status" value="1"/>
</dbReference>
<evidence type="ECO:0000313" key="5">
    <source>
        <dbReference type="Proteomes" id="UP001219297"/>
    </source>
</evidence>
<dbReference type="SUPFAM" id="SSF52540">
    <property type="entry name" value="P-loop containing nucleoside triphosphate hydrolases"/>
    <property type="match status" value="1"/>
</dbReference>
<name>A0ABT5V9S0_9ACTO</name>
<sequence length="221" mass="24244">MQVGDRQLFSGVSFSLASGESLALLGKTGIGKTTLLNGILGFLPLAFGSVEIDGVPIEFGDKEKQRAFRRKFFGVVYQNAELYGPMSAVENVALPLLFSEDKEKRKYAIDRARTLLEELEVESINVPASQLSGGERQRTSLARALITEPKFILADEPTGSLDDLTKNRVADLLFEKQRLHGFGILFVTHDNELARQADAHAFLTHQGLRDSQPSGNGDGHE</sequence>
<keyword evidence="1" id="KW-0547">Nucleotide-binding</keyword>
<gene>
    <name evidence="4" type="ORF">PWJ81_06510</name>
</gene>